<keyword evidence="1" id="KW-0805">Transcription regulation</keyword>
<comment type="caution">
    <text evidence="5">The sequence shown here is derived from an EMBL/GenBank/DDBJ whole genome shotgun (WGS) entry which is preliminary data.</text>
</comment>
<dbReference type="EMBL" id="RZUL01000002">
    <property type="protein sequence ID" value="RVT42189.1"/>
    <property type="molecule type" value="Genomic_DNA"/>
</dbReference>
<reference evidence="5 6" key="1">
    <citation type="submission" date="2019-01" db="EMBL/GenBank/DDBJ databases">
        <authorList>
            <person name="Chen W.-M."/>
        </authorList>
    </citation>
    <scope>NUCLEOTIDE SEQUENCE [LARGE SCALE GENOMIC DNA]</scope>
    <source>
        <strain evidence="5 6">TLA-22</strain>
    </source>
</reference>
<dbReference type="InterPro" id="IPR047264">
    <property type="entry name" value="Cupin_HpaA-like_N"/>
</dbReference>
<evidence type="ECO:0000256" key="2">
    <source>
        <dbReference type="ARBA" id="ARBA00023125"/>
    </source>
</evidence>
<sequence>MDTPGIPHFHLYGETERFDDPGFVHMETIESRSRLNNWEIAPHQHEVLDQMIVLRSGSVVTRIEGQMFNGTGPLVVHVPAATVHGFHFSDDVDGDVLTFATRLGHSVLPAHAPRGLLPDTAYLLPLDPGQLARITPPVDSLRIETSGHERGRIAAASWVVALLLLQVGRWQAERGAAADGQLPVVAEGDRDSRGTARARAFRQLVDRHFAEHRPLGFYADALALTEKTLARLCIARFGCTPQRYLHRRLLLEAQRMLVYGNATVAEIAQDLGFADPSYFTRFYRRMTGALPSANRAGQARLTPLPIARNPAEKAAQRHD</sequence>
<organism evidence="5 6">
    <name type="scientific">Sphingobium algorifonticola</name>
    <dbReference type="NCBI Taxonomy" id="2008318"/>
    <lineage>
        <taxon>Bacteria</taxon>
        <taxon>Pseudomonadati</taxon>
        <taxon>Pseudomonadota</taxon>
        <taxon>Alphaproteobacteria</taxon>
        <taxon>Sphingomonadales</taxon>
        <taxon>Sphingomonadaceae</taxon>
        <taxon>Sphingobium</taxon>
    </lineage>
</organism>
<evidence type="ECO:0000256" key="1">
    <source>
        <dbReference type="ARBA" id="ARBA00023015"/>
    </source>
</evidence>
<dbReference type="OrthoDB" id="9814125at2"/>
<dbReference type="Proteomes" id="UP000282977">
    <property type="component" value="Unassembled WGS sequence"/>
</dbReference>
<dbReference type="InterPro" id="IPR011051">
    <property type="entry name" value="RmlC_Cupin_sf"/>
</dbReference>
<evidence type="ECO:0000313" key="5">
    <source>
        <dbReference type="EMBL" id="RVT42189.1"/>
    </source>
</evidence>
<dbReference type="Gene3D" id="1.10.10.60">
    <property type="entry name" value="Homeodomain-like"/>
    <property type="match status" value="1"/>
</dbReference>
<dbReference type="SUPFAM" id="SSF51182">
    <property type="entry name" value="RmlC-like cupins"/>
    <property type="match status" value="1"/>
</dbReference>
<dbReference type="PANTHER" id="PTHR43280:SF32">
    <property type="entry name" value="TRANSCRIPTIONAL REGULATORY PROTEIN"/>
    <property type="match status" value="1"/>
</dbReference>
<name>A0A437J9K0_9SPHN</name>
<protein>
    <submittedName>
        <fullName evidence="5">Helix-turn-helix domain-containing protein</fullName>
    </submittedName>
</protein>
<dbReference type="Gene3D" id="2.60.120.10">
    <property type="entry name" value="Jelly Rolls"/>
    <property type="match status" value="1"/>
</dbReference>
<evidence type="ECO:0000313" key="6">
    <source>
        <dbReference type="Proteomes" id="UP000282977"/>
    </source>
</evidence>
<dbReference type="InterPro" id="IPR009057">
    <property type="entry name" value="Homeodomain-like_sf"/>
</dbReference>
<dbReference type="InterPro" id="IPR014710">
    <property type="entry name" value="RmlC-like_jellyroll"/>
</dbReference>
<keyword evidence="6" id="KW-1185">Reference proteome</keyword>
<dbReference type="PRINTS" id="PR00032">
    <property type="entry name" value="HTHARAC"/>
</dbReference>
<dbReference type="InterPro" id="IPR020449">
    <property type="entry name" value="Tscrpt_reg_AraC-type_HTH"/>
</dbReference>
<dbReference type="GO" id="GO:0003700">
    <property type="term" value="F:DNA-binding transcription factor activity"/>
    <property type="evidence" value="ECO:0007669"/>
    <property type="project" value="InterPro"/>
</dbReference>
<dbReference type="RefSeq" id="WP_127690366.1">
    <property type="nucleotide sequence ID" value="NZ_RZUL01000002.1"/>
</dbReference>
<dbReference type="CDD" id="cd06999">
    <property type="entry name" value="cupin_HpaA-like_N"/>
    <property type="match status" value="1"/>
</dbReference>
<dbReference type="InterPro" id="IPR018060">
    <property type="entry name" value="HTH_AraC"/>
</dbReference>
<dbReference type="Pfam" id="PF12833">
    <property type="entry name" value="HTH_18"/>
    <property type="match status" value="1"/>
</dbReference>
<evidence type="ECO:0000256" key="3">
    <source>
        <dbReference type="ARBA" id="ARBA00023163"/>
    </source>
</evidence>
<proteinExistence type="predicted"/>
<gene>
    <name evidence="5" type="ORF">ENE74_08235</name>
</gene>
<keyword evidence="2" id="KW-0238">DNA-binding</keyword>
<feature type="domain" description="HTH araC/xylS-type" evidence="4">
    <location>
        <begin position="199"/>
        <end position="297"/>
    </location>
</feature>
<accession>A0A437J9K0</accession>
<dbReference type="GO" id="GO:0043565">
    <property type="term" value="F:sequence-specific DNA binding"/>
    <property type="evidence" value="ECO:0007669"/>
    <property type="project" value="InterPro"/>
</dbReference>
<keyword evidence="3" id="KW-0804">Transcription</keyword>
<evidence type="ECO:0000259" key="4">
    <source>
        <dbReference type="PROSITE" id="PS01124"/>
    </source>
</evidence>
<dbReference type="PANTHER" id="PTHR43280">
    <property type="entry name" value="ARAC-FAMILY TRANSCRIPTIONAL REGULATOR"/>
    <property type="match status" value="1"/>
</dbReference>
<dbReference type="PROSITE" id="PS01124">
    <property type="entry name" value="HTH_ARAC_FAMILY_2"/>
    <property type="match status" value="1"/>
</dbReference>
<dbReference type="AlphaFoldDB" id="A0A437J9K0"/>
<dbReference type="SUPFAM" id="SSF46689">
    <property type="entry name" value="Homeodomain-like"/>
    <property type="match status" value="1"/>
</dbReference>
<dbReference type="SMART" id="SM00342">
    <property type="entry name" value="HTH_ARAC"/>
    <property type="match status" value="1"/>
</dbReference>